<comment type="subcellular location">
    <subcellularLocation>
        <location evidence="1 8">Cell outer membrane</location>
        <topology evidence="1 8">Multi-pass membrane protein</topology>
    </subcellularLocation>
</comment>
<sequence length="813" mass="91766">MSYPELRYISILKDAASAAIYGVRAANGVILITTKKGSAGSVKVNYGGSYSIQSATVLPKFLNSYDWAIMRNETNPGSYDQAALEKLKNGSDPDHYANTDWMDEIMQTGHMQQHSLSVSGGSENVQFMTSINYSDQKGIMKETGVRKLGFRSNVNSKYKRFSFGLNIAGNFNDVTAPGKNVAGEGGVMRLISWFARPTVPSRYTNGHYGYVDGSNKDAEAFKNPLEAINLGYNKNNAWRFNGKATIGIDIYDGLKFQTSYAYTFYNKATKSYSPSDIDARYDAEGNMLKVGSVNNQLTDYRYRETMWTNENLLTYNKRFGLHTINALAGHSIIGYDEEGLTASKQGFPTNNIYELDGGTKNPNTGGNAGAYRLQSFFGRIQYDYDNKYLFEFNVRHDGSSRMPKSHRYATFPSVSLGWVFTSEKFMEDQSKWLFGKLRFSWGKLGNQEIGNYPYTATYAASGNYYFDQSGTPQAGLIQNSVPNENIKWETTRSVNIGIDLGFFNNKVTTSFDWFDRKTSDILMQLSMPGTFLGLLSAPYQNVGEVRNRGWEWSANYQDHRGDFGWYAGFNVTHVKNEILYMGGLDERISGETINRVGDAIGSYYAYKAIGIYRTEADLNRTNSKGEKIKQNGIEPKLGDIMYQDTNDDGNITPDDRVIIGNPFPKYSFGFNIGGSWKNFDLSTLWQGVTGIYRYNWESTSDWQGNRTDRWLDRWSESNPNGSMPRLGYNFNDTFSSFWLSKADYLRLKNLEVGYTFDQLAKWGVSKVRVYFAATNLLTLTSLDNYDPEKTSGDSRNDIHPNMKSVSFGVNINF</sequence>
<dbReference type="InterPro" id="IPR037066">
    <property type="entry name" value="Plug_dom_sf"/>
</dbReference>
<comment type="caution">
    <text evidence="10">The sequence shown here is derived from an EMBL/GenBank/DDBJ whole genome shotgun (WGS) entry which is preliminary data.</text>
</comment>
<dbReference type="NCBIfam" id="TIGR04056">
    <property type="entry name" value="OMP_RagA_SusC"/>
    <property type="match status" value="1"/>
</dbReference>
<comment type="similarity">
    <text evidence="8">Belongs to the TonB-dependent receptor family.</text>
</comment>
<dbReference type="SUPFAM" id="SSF56935">
    <property type="entry name" value="Porins"/>
    <property type="match status" value="1"/>
</dbReference>
<evidence type="ECO:0000313" key="10">
    <source>
        <dbReference type="EMBL" id="MCW4155834.1"/>
    </source>
</evidence>
<evidence type="ECO:0000256" key="8">
    <source>
        <dbReference type="PROSITE-ProRule" id="PRU01360"/>
    </source>
</evidence>
<keyword evidence="4 8" id="KW-0812">Transmembrane</keyword>
<keyword evidence="10" id="KW-0675">Receptor</keyword>
<dbReference type="InterPro" id="IPR023996">
    <property type="entry name" value="TonB-dep_OMP_SusC/RagA"/>
</dbReference>
<proteinExistence type="inferred from homology"/>
<dbReference type="AlphaFoldDB" id="A0AAW5ULW2"/>
<keyword evidence="6 8" id="KW-0472">Membrane</keyword>
<evidence type="ECO:0000256" key="2">
    <source>
        <dbReference type="ARBA" id="ARBA00022448"/>
    </source>
</evidence>
<dbReference type="RefSeq" id="WP_264902666.1">
    <property type="nucleotide sequence ID" value="NZ_JAPDVH010000001.1"/>
</dbReference>
<protein>
    <submittedName>
        <fullName evidence="10">TonB-dependent receptor</fullName>
    </submittedName>
</protein>
<dbReference type="PROSITE" id="PS52016">
    <property type="entry name" value="TONB_DEPENDENT_REC_3"/>
    <property type="match status" value="1"/>
</dbReference>
<feature type="domain" description="TonB-dependent receptor-like beta-barrel" evidence="9">
    <location>
        <begin position="203"/>
        <end position="776"/>
    </location>
</feature>
<dbReference type="Proteomes" id="UP001209168">
    <property type="component" value="Unassembled WGS sequence"/>
</dbReference>
<keyword evidence="7 8" id="KW-0998">Cell outer membrane</keyword>
<evidence type="ECO:0000313" key="11">
    <source>
        <dbReference type="Proteomes" id="UP001209168"/>
    </source>
</evidence>
<dbReference type="EMBL" id="JAPDVH010000001">
    <property type="protein sequence ID" value="MCW4155834.1"/>
    <property type="molecule type" value="Genomic_DNA"/>
</dbReference>
<dbReference type="Pfam" id="PF00593">
    <property type="entry name" value="TonB_dep_Rec_b-barrel"/>
    <property type="match status" value="1"/>
</dbReference>
<dbReference type="InterPro" id="IPR039426">
    <property type="entry name" value="TonB-dep_rcpt-like"/>
</dbReference>
<keyword evidence="3 8" id="KW-1134">Transmembrane beta strand</keyword>
<dbReference type="InterPro" id="IPR023997">
    <property type="entry name" value="TonB-dep_OMP_SusC/RagA_CS"/>
</dbReference>
<keyword evidence="5" id="KW-0798">TonB box</keyword>
<accession>A0AAW5ULW2</accession>
<organism evidence="10 11">
    <name type="scientific">Segatella copri</name>
    <dbReference type="NCBI Taxonomy" id="165179"/>
    <lineage>
        <taxon>Bacteria</taxon>
        <taxon>Pseudomonadati</taxon>
        <taxon>Bacteroidota</taxon>
        <taxon>Bacteroidia</taxon>
        <taxon>Bacteroidales</taxon>
        <taxon>Prevotellaceae</taxon>
        <taxon>Segatella</taxon>
    </lineage>
</organism>
<keyword evidence="2 8" id="KW-0813">Transport</keyword>
<gene>
    <name evidence="10" type="ORF">ONT23_09880</name>
</gene>
<dbReference type="InterPro" id="IPR036942">
    <property type="entry name" value="Beta-barrel_TonB_sf"/>
</dbReference>
<dbReference type="InterPro" id="IPR000531">
    <property type="entry name" value="Beta-barrel_TonB"/>
</dbReference>
<reference evidence="10" key="1">
    <citation type="submission" date="2022-11" db="EMBL/GenBank/DDBJ databases">
        <title>Genomic repertoires linked with pathogenic potency of arthritogenic Prevotella copri isolated from the gut of rheumatoid arthritis patients.</title>
        <authorList>
            <person name="Nii T."/>
            <person name="Maeda Y."/>
            <person name="Motooka D."/>
            <person name="Naito M."/>
            <person name="Matsumoto Y."/>
            <person name="Ogawa T."/>
            <person name="Oguro-Igashira E."/>
            <person name="Kishikawa T."/>
            <person name="Yamashita M."/>
            <person name="Koizumi S."/>
            <person name="Kurakawa T."/>
            <person name="Okumura R."/>
            <person name="Kayama H."/>
            <person name="Murakami M."/>
            <person name="Sakaguchi T."/>
            <person name="Das B."/>
            <person name="Nakamura S."/>
            <person name="Okada Y."/>
            <person name="Kumanogoh A."/>
            <person name="Takeda K."/>
        </authorList>
    </citation>
    <scope>NUCLEOTIDE SEQUENCE</scope>
    <source>
        <strain evidence="10">H012_8</strain>
    </source>
</reference>
<dbReference type="Gene3D" id="2.170.130.10">
    <property type="entry name" value="TonB-dependent receptor, plug domain"/>
    <property type="match status" value="1"/>
</dbReference>
<evidence type="ECO:0000256" key="6">
    <source>
        <dbReference type="ARBA" id="ARBA00023136"/>
    </source>
</evidence>
<dbReference type="Gene3D" id="2.40.170.20">
    <property type="entry name" value="TonB-dependent receptor, beta-barrel domain"/>
    <property type="match status" value="1"/>
</dbReference>
<evidence type="ECO:0000256" key="3">
    <source>
        <dbReference type="ARBA" id="ARBA00022452"/>
    </source>
</evidence>
<evidence type="ECO:0000256" key="1">
    <source>
        <dbReference type="ARBA" id="ARBA00004571"/>
    </source>
</evidence>
<dbReference type="NCBIfam" id="TIGR04057">
    <property type="entry name" value="SusC_RagA_signa"/>
    <property type="match status" value="1"/>
</dbReference>
<evidence type="ECO:0000256" key="4">
    <source>
        <dbReference type="ARBA" id="ARBA00022692"/>
    </source>
</evidence>
<dbReference type="GO" id="GO:0009279">
    <property type="term" value="C:cell outer membrane"/>
    <property type="evidence" value="ECO:0007669"/>
    <property type="project" value="UniProtKB-SubCell"/>
</dbReference>
<evidence type="ECO:0000256" key="7">
    <source>
        <dbReference type="ARBA" id="ARBA00023237"/>
    </source>
</evidence>
<evidence type="ECO:0000256" key="5">
    <source>
        <dbReference type="ARBA" id="ARBA00023077"/>
    </source>
</evidence>
<evidence type="ECO:0000259" key="9">
    <source>
        <dbReference type="Pfam" id="PF00593"/>
    </source>
</evidence>
<name>A0AAW5ULW2_9BACT</name>